<feature type="non-terminal residue" evidence="2">
    <location>
        <position position="110"/>
    </location>
</feature>
<organism evidence="2 3">
    <name type="scientific">Aporhodopirellula aestuarii</name>
    <dbReference type="NCBI Taxonomy" id="2950107"/>
    <lineage>
        <taxon>Bacteria</taxon>
        <taxon>Pseudomonadati</taxon>
        <taxon>Planctomycetota</taxon>
        <taxon>Planctomycetia</taxon>
        <taxon>Pirellulales</taxon>
        <taxon>Pirellulaceae</taxon>
        <taxon>Aporhodopirellula</taxon>
    </lineage>
</organism>
<dbReference type="PANTHER" id="PTHR30093:SF2">
    <property type="entry name" value="TYPE II SECRETION SYSTEM PROTEIN H"/>
    <property type="match status" value="1"/>
</dbReference>
<dbReference type="Pfam" id="PF07596">
    <property type="entry name" value="SBP_bac_10"/>
    <property type="match status" value="1"/>
</dbReference>
<reference evidence="2 3" key="1">
    <citation type="journal article" date="2022" name="Syst. Appl. Microbiol.">
        <title>Rhodopirellula aestuarii sp. nov., a novel member of the genus Rhodopirellula isolated from brackish sediments collected in the Tagus River estuary, Portugal.</title>
        <authorList>
            <person name="Vitorino I.R."/>
            <person name="Klimek D."/>
            <person name="Calusinska M."/>
            <person name="Lobo-da-Cunha A."/>
            <person name="Vasconcelos V."/>
            <person name="Lage O.M."/>
        </authorList>
    </citation>
    <scope>NUCLEOTIDE SEQUENCE [LARGE SCALE GENOMIC DNA]</scope>
    <source>
        <strain evidence="2 3">ICT_H3.1</strain>
    </source>
</reference>
<feature type="domain" description="DUF1559" evidence="1">
    <location>
        <begin position="31"/>
        <end position="107"/>
    </location>
</feature>
<comment type="caution">
    <text evidence="2">The sequence shown here is derived from an EMBL/GenBank/DDBJ whole genome shotgun (WGS) entry which is preliminary data.</text>
</comment>
<protein>
    <submittedName>
        <fullName evidence="2">DUF1559 domain-containing protein</fullName>
    </submittedName>
</protein>
<sequence length="110" mass="12678">MKKRHAFTLLELMVVIATIAILVALLIPAVQSAREAARRVTCMNNAKQLGLAVNSYHSTYNVFPRGFIRFHKKQISHTWVSRVLGHIDHQAVYEKFDWDVSWNHPRAIAR</sequence>
<dbReference type="InterPro" id="IPR011453">
    <property type="entry name" value="DUF1559"/>
</dbReference>
<dbReference type="Proteomes" id="UP001202961">
    <property type="component" value="Unassembled WGS sequence"/>
</dbReference>
<evidence type="ECO:0000313" key="2">
    <source>
        <dbReference type="EMBL" id="MCM2375122.1"/>
    </source>
</evidence>
<dbReference type="EMBL" id="JAMQBK010000133">
    <property type="protein sequence ID" value="MCM2375122.1"/>
    <property type="molecule type" value="Genomic_DNA"/>
</dbReference>
<dbReference type="SUPFAM" id="SSF54523">
    <property type="entry name" value="Pili subunits"/>
    <property type="match status" value="1"/>
</dbReference>
<evidence type="ECO:0000259" key="1">
    <source>
        <dbReference type="Pfam" id="PF07596"/>
    </source>
</evidence>
<dbReference type="InterPro" id="IPR045584">
    <property type="entry name" value="Pilin-like"/>
</dbReference>
<dbReference type="PANTHER" id="PTHR30093">
    <property type="entry name" value="GENERAL SECRETION PATHWAY PROTEIN G"/>
    <property type="match status" value="1"/>
</dbReference>
<proteinExistence type="predicted"/>
<dbReference type="NCBIfam" id="TIGR02532">
    <property type="entry name" value="IV_pilin_GFxxxE"/>
    <property type="match status" value="1"/>
</dbReference>
<keyword evidence="3" id="KW-1185">Reference proteome</keyword>
<accession>A0ABT0UEC1</accession>
<gene>
    <name evidence="2" type="ORF">NB063_31250</name>
</gene>
<dbReference type="InterPro" id="IPR012902">
    <property type="entry name" value="N_methyl_site"/>
</dbReference>
<dbReference type="RefSeq" id="WP_250933642.1">
    <property type="nucleotide sequence ID" value="NZ_JAMQBK010000133.1"/>
</dbReference>
<dbReference type="Pfam" id="PF07963">
    <property type="entry name" value="N_methyl"/>
    <property type="match status" value="1"/>
</dbReference>
<name>A0ABT0UEC1_9BACT</name>
<evidence type="ECO:0000313" key="3">
    <source>
        <dbReference type="Proteomes" id="UP001202961"/>
    </source>
</evidence>
<dbReference type="Gene3D" id="3.30.700.10">
    <property type="entry name" value="Glycoprotein, Type 4 Pilin"/>
    <property type="match status" value="1"/>
</dbReference>